<keyword evidence="7" id="KW-1185">Reference proteome</keyword>
<keyword evidence="2" id="KW-0479">Metal-binding</keyword>
<dbReference type="GO" id="GO:0016787">
    <property type="term" value="F:hydrolase activity"/>
    <property type="evidence" value="ECO:0007669"/>
    <property type="project" value="UniProtKB-KW"/>
</dbReference>
<dbReference type="Gene3D" id="3.40.50.1010">
    <property type="entry name" value="5'-nuclease"/>
    <property type="match status" value="1"/>
</dbReference>
<reference evidence="6 7" key="1">
    <citation type="submission" date="2019-11" db="EMBL/GenBank/DDBJ databases">
        <title>Whole genome sequencing identifies a novel species of the genus Arsenicicoccus isolated from human blood.</title>
        <authorList>
            <person name="Jeong J.H."/>
            <person name="Kweon O.J."/>
            <person name="Kim H.R."/>
            <person name="Kim T.-H."/>
            <person name="Ha S.-M."/>
            <person name="Lee M.-K."/>
        </authorList>
    </citation>
    <scope>NUCLEOTIDE SEQUENCE [LARGE SCALE GENOMIC DNA]</scope>
    <source>
        <strain evidence="6 7">MKL-02</strain>
    </source>
</reference>
<dbReference type="Proteomes" id="UP000431092">
    <property type="component" value="Unassembled WGS sequence"/>
</dbReference>
<keyword evidence="1" id="KW-0540">Nuclease</keyword>
<proteinExistence type="predicted"/>
<dbReference type="AlphaFoldDB" id="A0A6I3ICU6"/>
<keyword evidence="3" id="KW-0378">Hydrolase</keyword>
<evidence type="ECO:0000256" key="4">
    <source>
        <dbReference type="ARBA" id="ARBA00022842"/>
    </source>
</evidence>
<protein>
    <recommendedName>
        <fullName evidence="5">PIN domain-containing protein</fullName>
    </recommendedName>
</protein>
<keyword evidence="4" id="KW-0460">Magnesium</keyword>
<dbReference type="GO" id="GO:0004518">
    <property type="term" value="F:nuclease activity"/>
    <property type="evidence" value="ECO:0007669"/>
    <property type="project" value="UniProtKB-KW"/>
</dbReference>
<dbReference type="Pfam" id="PF13638">
    <property type="entry name" value="PIN_4"/>
    <property type="match status" value="1"/>
</dbReference>
<feature type="domain" description="PIN" evidence="5">
    <location>
        <begin position="151"/>
        <end position="289"/>
    </location>
</feature>
<evidence type="ECO:0000259" key="5">
    <source>
        <dbReference type="Pfam" id="PF13638"/>
    </source>
</evidence>
<name>A0A6I3ICU6_9MICO</name>
<organism evidence="6 7">
    <name type="scientific">Arsenicicoccus cauae</name>
    <dbReference type="NCBI Taxonomy" id="2663847"/>
    <lineage>
        <taxon>Bacteria</taxon>
        <taxon>Bacillati</taxon>
        <taxon>Actinomycetota</taxon>
        <taxon>Actinomycetes</taxon>
        <taxon>Micrococcales</taxon>
        <taxon>Intrasporangiaceae</taxon>
        <taxon>Arsenicicoccus</taxon>
    </lineage>
</organism>
<dbReference type="RefSeq" id="WP_154593101.1">
    <property type="nucleotide sequence ID" value="NZ_WLVL01000024.1"/>
</dbReference>
<evidence type="ECO:0000256" key="3">
    <source>
        <dbReference type="ARBA" id="ARBA00022801"/>
    </source>
</evidence>
<evidence type="ECO:0000313" key="7">
    <source>
        <dbReference type="Proteomes" id="UP000431092"/>
    </source>
</evidence>
<dbReference type="GO" id="GO:0046872">
    <property type="term" value="F:metal ion binding"/>
    <property type="evidence" value="ECO:0007669"/>
    <property type="project" value="UniProtKB-KW"/>
</dbReference>
<sequence length="302" mass="33281">MPLRPPVPYTTTLMDELDAIAAAFDKVLDSSGVRNIDPNRGGGSGILFLGYPTHGWEPSDSQLEAMRMALLTRVRDWAQRFRLLFPNPTAQVEKRHDDAIALLENWLERGEKGKHSVPSTLAAAKAKLEETVETLRGAQDLLPSDTFGQRLVVDTNALMDEPDLAAYGPALGPRYMVHVLPVVLRELDDLKRGARHEAQREAARKADRRLKGLRDNGDVRNGARVAGDVWAVFEHIEPRGDGLPNWLDLTVPDDRFAASTLLLQSRHPGSTIVVATSDLNLQTKLAALSLPFVEPPEDGPSR</sequence>
<dbReference type="EMBL" id="WLVL01000024">
    <property type="protein sequence ID" value="MTB71792.1"/>
    <property type="molecule type" value="Genomic_DNA"/>
</dbReference>
<evidence type="ECO:0000313" key="6">
    <source>
        <dbReference type="EMBL" id="MTB71792.1"/>
    </source>
</evidence>
<comment type="caution">
    <text evidence="6">The sequence shown here is derived from an EMBL/GenBank/DDBJ whole genome shotgun (WGS) entry which is preliminary data.</text>
</comment>
<gene>
    <name evidence="6" type="ORF">GGG17_07390</name>
</gene>
<evidence type="ECO:0000256" key="2">
    <source>
        <dbReference type="ARBA" id="ARBA00022723"/>
    </source>
</evidence>
<accession>A0A6I3ICU6</accession>
<dbReference type="InterPro" id="IPR002716">
    <property type="entry name" value="PIN_dom"/>
</dbReference>
<evidence type="ECO:0000256" key="1">
    <source>
        <dbReference type="ARBA" id="ARBA00022722"/>
    </source>
</evidence>